<dbReference type="Proteomes" id="UP000191135">
    <property type="component" value="Plasmid pMM593"/>
</dbReference>
<keyword evidence="10" id="KW-1185">Reference proteome</keyword>
<evidence type="ECO:0000256" key="2">
    <source>
        <dbReference type="ARBA" id="ARBA00022475"/>
    </source>
</evidence>
<evidence type="ECO:0000313" key="9">
    <source>
        <dbReference type="EMBL" id="AQZ53939.1"/>
    </source>
</evidence>
<dbReference type="NCBIfam" id="TIGR00786">
    <property type="entry name" value="dctM"/>
    <property type="match status" value="1"/>
</dbReference>
<keyword evidence="9" id="KW-0614">Plasmid</keyword>
<dbReference type="PANTHER" id="PTHR33362">
    <property type="entry name" value="SIALIC ACID TRAP TRANSPORTER PERMEASE PROTEIN SIAT-RELATED"/>
    <property type="match status" value="1"/>
</dbReference>
<keyword evidence="2" id="KW-1003">Cell membrane</keyword>
<dbReference type="PANTHER" id="PTHR33362:SF5">
    <property type="entry name" value="C4-DICARBOXYLATE TRAP TRANSPORTER LARGE PERMEASE PROTEIN DCTM"/>
    <property type="match status" value="1"/>
</dbReference>
<organism evidence="9 10">
    <name type="scientific">Martelella mediterranea DSM 17316</name>
    <dbReference type="NCBI Taxonomy" id="1122214"/>
    <lineage>
        <taxon>Bacteria</taxon>
        <taxon>Pseudomonadati</taxon>
        <taxon>Pseudomonadota</taxon>
        <taxon>Alphaproteobacteria</taxon>
        <taxon>Hyphomicrobiales</taxon>
        <taxon>Aurantimonadaceae</taxon>
        <taxon>Martelella</taxon>
    </lineage>
</organism>
<evidence type="ECO:0000256" key="7">
    <source>
        <dbReference type="RuleBase" id="RU369079"/>
    </source>
</evidence>
<feature type="transmembrane region" description="Helical" evidence="7">
    <location>
        <begin position="12"/>
        <end position="36"/>
    </location>
</feature>
<dbReference type="AlphaFoldDB" id="A0A1U9Z897"/>
<evidence type="ECO:0000256" key="5">
    <source>
        <dbReference type="ARBA" id="ARBA00022989"/>
    </source>
</evidence>
<comment type="subunit">
    <text evidence="7">The complex comprises the extracytoplasmic solute receptor protein and the two transmembrane proteins.</text>
</comment>
<dbReference type="KEGG" id="mmed:Mame_04647"/>
<geneLocation type="plasmid" evidence="10">
    <name>pmm593</name>
</geneLocation>
<dbReference type="GO" id="GO:0005886">
    <property type="term" value="C:plasma membrane"/>
    <property type="evidence" value="ECO:0007669"/>
    <property type="project" value="UniProtKB-SubCell"/>
</dbReference>
<reference evidence="9 10" key="1">
    <citation type="submission" date="2017-03" db="EMBL/GenBank/DDBJ databases">
        <title>Foreign affairs: Plasmid Transfer between Roseobacters and Rhizobia.</title>
        <authorList>
            <person name="Bartling P."/>
            <person name="Bunk B."/>
            <person name="Overmann J."/>
            <person name="Brinkmann H."/>
            <person name="Petersen J."/>
        </authorList>
    </citation>
    <scope>NUCLEOTIDE SEQUENCE [LARGE SCALE GENOMIC DNA]</scope>
    <source>
        <strain evidence="9 10">MACL11</strain>
        <plasmid evidence="10">Plasmid pmm593</plasmid>
    </source>
</reference>
<feature type="transmembrane region" description="Helical" evidence="7">
    <location>
        <begin position="275"/>
        <end position="299"/>
    </location>
</feature>
<feature type="transmembrane region" description="Helical" evidence="7">
    <location>
        <begin position="220"/>
        <end position="239"/>
    </location>
</feature>
<evidence type="ECO:0000256" key="4">
    <source>
        <dbReference type="ARBA" id="ARBA00022692"/>
    </source>
</evidence>
<dbReference type="RefSeq" id="WP_018063955.1">
    <property type="nucleotide sequence ID" value="NZ_AQWH01000005.1"/>
</dbReference>
<dbReference type="GO" id="GO:0022857">
    <property type="term" value="F:transmembrane transporter activity"/>
    <property type="evidence" value="ECO:0007669"/>
    <property type="project" value="UniProtKB-UniRule"/>
</dbReference>
<gene>
    <name evidence="9" type="primary">siaT_28</name>
    <name evidence="9" type="ORF">Mame_04647</name>
</gene>
<dbReference type="EMBL" id="CP020331">
    <property type="protein sequence ID" value="AQZ53939.1"/>
    <property type="molecule type" value="Genomic_DNA"/>
</dbReference>
<feature type="domain" description="TRAP C4-dicarboxylate transport system permease DctM subunit" evidence="8">
    <location>
        <begin position="9"/>
        <end position="420"/>
    </location>
</feature>
<keyword evidence="7" id="KW-0813">Transport</keyword>
<feature type="transmembrane region" description="Helical" evidence="7">
    <location>
        <begin position="140"/>
        <end position="165"/>
    </location>
</feature>
<evidence type="ECO:0000313" key="10">
    <source>
        <dbReference type="Proteomes" id="UP000191135"/>
    </source>
</evidence>
<dbReference type="InterPro" id="IPR010656">
    <property type="entry name" value="DctM"/>
</dbReference>
<name>A0A1U9Z897_9HYPH</name>
<evidence type="ECO:0000256" key="1">
    <source>
        <dbReference type="ARBA" id="ARBA00004429"/>
    </source>
</evidence>
<comment type="function">
    <text evidence="7">Part of the tripartite ATP-independent periplasmic (TRAP) transport system.</text>
</comment>
<comment type="subcellular location">
    <subcellularLocation>
        <location evidence="1 7">Cell inner membrane</location>
        <topology evidence="1 7">Multi-pass membrane protein</topology>
    </subcellularLocation>
</comment>
<dbReference type="Pfam" id="PF06808">
    <property type="entry name" value="DctM"/>
    <property type="match status" value="1"/>
</dbReference>
<proteinExistence type="inferred from homology"/>
<comment type="caution">
    <text evidence="7">Lacks conserved residue(s) required for the propagation of feature annotation.</text>
</comment>
<comment type="similarity">
    <text evidence="7">Belongs to the TRAP transporter large permease family.</text>
</comment>
<keyword evidence="3 7" id="KW-0997">Cell inner membrane</keyword>
<feature type="transmembrane region" description="Helical" evidence="7">
    <location>
        <begin position="95"/>
        <end position="119"/>
    </location>
</feature>
<feature type="transmembrane region" description="Helical" evidence="7">
    <location>
        <begin position="319"/>
        <end position="347"/>
    </location>
</feature>
<feature type="transmembrane region" description="Helical" evidence="7">
    <location>
        <begin position="359"/>
        <end position="384"/>
    </location>
</feature>
<keyword evidence="6 7" id="KW-0472">Membrane</keyword>
<feature type="transmembrane region" description="Helical" evidence="7">
    <location>
        <begin position="404"/>
        <end position="425"/>
    </location>
</feature>
<keyword evidence="5 7" id="KW-1133">Transmembrane helix</keyword>
<sequence>MIAGLVGMGLLLALAFIGVPLGFCMMLVGFGGFAMVRGTDAALAMLGQTVTSNSMSYGFIVVPLFVLMGNLIYRADLASDLYRTSYAWFGRFRGGLAMSTIVACGGFSAVSGSSVATAATMGKVAFPEMIKYGYSPSFSAGTIAAGGTIGILIPPSVILVLYGIITESDIGALFIAGILPGILTVFGYLLVVVGLTTLFPGIGPRGERFSWRYRFASLKGVWPVMLLFFFVISGLYFGMFTATEAGGMGAVGALVFCIIRKRITLKGFLESIFEAGKMTAMVFTVALGALVFSNFIEIARMPAELKTWMETLALSPMQVMWLILAIYLLLGCVFEGAGMVLLTVPLFAPLVSLLGFDLIWFGIVVVVVTEISLVTPPIGMNAFVMKAVIPELSLGAIFRGIAPFWVADICRLALIVFYPPIALYLPSVMG</sequence>
<feature type="transmembrane region" description="Helical" evidence="7">
    <location>
        <begin position="171"/>
        <end position="199"/>
    </location>
</feature>
<feature type="transmembrane region" description="Helical" evidence="7">
    <location>
        <begin position="57"/>
        <end position="75"/>
    </location>
</feature>
<evidence type="ECO:0000259" key="8">
    <source>
        <dbReference type="Pfam" id="PF06808"/>
    </source>
</evidence>
<dbReference type="OrthoDB" id="9790209at2"/>
<evidence type="ECO:0000256" key="6">
    <source>
        <dbReference type="ARBA" id="ARBA00023136"/>
    </source>
</evidence>
<protein>
    <recommendedName>
        <fullName evidence="7">TRAP transporter large permease protein</fullName>
    </recommendedName>
</protein>
<evidence type="ECO:0000256" key="3">
    <source>
        <dbReference type="ARBA" id="ARBA00022519"/>
    </source>
</evidence>
<dbReference type="InterPro" id="IPR004681">
    <property type="entry name" value="TRAP_DctM"/>
</dbReference>
<accession>A0A1U9Z897</accession>
<dbReference type="eggNOG" id="COG1593">
    <property type="taxonomic scope" value="Bacteria"/>
</dbReference>
<keyword evidence="4 7" id="KW-0812">Transmembrane</keyword>
<dbReference type="PIRSF" id="PIRSF006066">
    <property type="entry name" value="HI0050"/>
    <property type="match status" value="1"/>
</dbReference>